<keyword evidence="2" id="KW-0436">Ligase</keyword>
<evidence type="ECO:0000313" key="3">
    <source>
        <dbReference type="Proteomes" id="UP001464891"/>
    </source>
</evidence>
<keyword evidence="3" id="KW-1185">Reference proteome</keyword>
<comment type="caution">
    <text evidence="2">The sequence shown here is derived from an EMBL/GenBank/DDBJ whole genome shotgun (WGS) entry which is preliminary data.</text>
</comment>
<dbReference type="PANTHER" id="PTHR43679:SF2">
    <property type="entry name" value="OCTANOYL-[GCVH]:PROTEIN N-OCTANOYLTRANSFERASE"/>
    <property type="match status" value="1"/>
</dbReference>
<dbReference type="Gene3D" id="3.30.930.10">
    <property type="entry name" value="Bira Bifunctional Protein, Domain 2"/>
    <property type="match status" value="1"/>
</dbReference>
<evidence type="ECO:0000259" key="1">
    <source>
        <dbReference type="PROSITE" id="PS51733"/>
    </source>
</evidence>
<dbReference type="RefSeq" id="WP_199299028.1">
    <property type="nucleotide sequence ID" value="NZ_JAMPKM010000006.1"/>
</dbReference>
<organism evidence="2 3">
    <name type="scientific">Trichocoleus desertorum GB2-A4</name>
    <dbReference type="NCBI Taxonomy" id="2933944"/>
    <lineage>
        <taxon>Bacteria</taxon>
        <taxon>Bacillati</taxon>
        <taxon>Cyanobacteriota</taxon>
        <taxon>Cyanophyceae</taxon>
        <taxon>Leptolyngbyales</taxon>
        <taxon>Trichocoleusaceae</taxon>
        <taxon>Trichocoleus</taxon>
    </lineage>
</organism>
<feature type="domain" description="BPL/LPL catalytic" evidence="1">
    <location>
        <begin position="47"/>
        <end position="241"/>
    </location>
</feature>
<proteinExistence type="predicted"/>
<dbReference type="PANTHER" id="PTHR43679">
    <property type="entry name" value="OCTANOYLTRANSFERASE LIPM-RELATED"/>
    <property type="match status" value="1"/>
</dbReference>
<evidence type="ECO:0000313" key="2">
    <source>
        <dbReference type="EMBL" id="MEP0817817.1"/>
    </source>
</evidence>
<sequence>MTTTTPSKLSLVPLESATPWRFIPPFQAPGRVQMALDAWLFRQHCLGLHPPTLRFYTWAPAAISLGFHQRQWPTEWQEITWQERPLELVQRPTGGRAVLHQGDLTYAVITSSFPCNRTQAYQAICEFLIQGWRSLGVELQYGEAGRGYIHNPNCFGTATSADLVLPNGEKLIGSAQLRRGSAILQHGSMRLKPDATLFAQVFGPDNLRLPKLPLSLQGEALTQTLIEALVTALQRCFGVQLVPQPLSDAEWQAVRTQVELSQSPAGSGPVAVS</sequence>
<dbReference type="InterPro" id="IPR045864">
    <property type="entry name" value="aa-tRNA-synth_II/BPL/LPL"/>
</dbReference>
<dbReference type="EMBL" id="JAMPKM010000006">
    <property type="protein sequence ID" value="MEP0817817.1"/>
    <property type="molecule type" value="Genomic_DNA"/>
</dbReference>
<protein>
    <submittedName>
        <fullName evidence="2">Lipoate--protein ligase family protein</fullName>
    </submittedName>
</protein>
<dbReference type="InterPro" id="IPR004143">
    <property type="entry name" value="BPL_LPL_catalytic"/>
</dbReference>
<dbReference type="InterPro" id="IPR050664">
    <property type="entry name" value="Octanoyltrans_LipM/LipL"/>
</dbReference>
<gene>
    <name evidence="2" type="ORF">NC998_12005</name>
</gene>
<accession>A0ABV0J7Q1</accession>
<reference evidence="2 3" key="1">
    <citation type="submission" date="2022-04" db="EMBL/GenBank/DDBJ databases">
        <title>Positive selection, recombination, and allopatry shape intraspecific diversity of widespread and dominant cyanobacteria.</title>
        <authorList>
            <person name="Wei J."/>
            <person name="Shu W."/>
            <person name="Hu C."/>
        </authorList>
    </citation>
    <scope>NUCLEOTIDE SEQUENCE [LARGE SCALE GENOMIC DNA]</scope>
    <source>
        <strain evidence="2 3">GB2-A4</strain>
    </source>
</reference>
<dbReference type="CDD" id="cd16443">
    <property type="entry name" value="LplA"/>
    <property type="match status" value="1"/>
</dbReference>
<dbReference type="Proteomes" id="UP001464891">
    <property type="component" value="Unassembled WGS sequence"/>
</dbReference>
<name>A0ABV0J7Q1_9CYAN</name>
<dbReference type="PROSITE" id="PS51733">
    <property type="entry name" value="BPL_LPL_CATALYTIC"/>
    <property type="match status" value="1"/>
</dbReference>
<dbReference type="GO" id="GO:0016874">
    <property type="term" value="F:ligase activity"/>
    <property type="evidence" value="ECO:0007669"/>
    <property type="project" value="UniProtKB-KW"/>
</dbReference>
<dbReference type="Pfam" id="PF21948">
    <property type="entry name" value="LplA-B_cat"/>
    <property type="match status" value="1"/>
</dbReference>
<dbReference type="SUPFAM" id="SSF55681">
    <property type="entry name" value="Class II aaRS and biotin synthetases"/>
    <property type="match status" value="1"/>
</dbReference>